<dbReference type="InterPro" id="IPR025110">
    <property type="entry name" value="AMP-bd_C"/>
</dbReference>
<dbReference type="InterPro" id="IPR032387">
    <property type="entry name" value="ACAS_N"/>
</dbReference>
<dbReference type="Gene3D" id="3.40.50.12780">
    <property type="entry name" value="N-terminal domain of ligase-like"/>
    <property type="match status" value="1"/>
</dbReference>
<reference evidence="5 6" key="1">
    <citation type="journal article" date="2024" name="Science">
        <title>Giant polyketide synthase enzymes in the biosynthesis of giant marine polyether toxins.</title>
        <authorList>
            <person name="Fallon T.R."/>
            <person name="Shende V.V."/>
            <person name="Wierzbicki I.H."/>
            <person name="Pendleton A.L."/>
            <person name="Watervoot N.F."/>
            <person name="Auber R.P."/>
            <person name="Gonzalez D.J."/>
            <person name="Wisecaver J.H."/>
            <person name="Moore B.S."/>
        </authorList>
    </citation>
    <scope>NUCLEOTIDE SEQUENCE [LARGE SCALE GENOMIC DNA]</scope>
    <source>
        <strain evidence="5 6">12B1</strain>
    </source>
</reference>
<feature type="domain" description="Acetyl-coenzyme A synthetase N-terminal" evidence="4">
    <location>
        <begin position="39"/>
        <end position="84"/>
    </location>
</feature>
<keyword evidence="6" id="KW-1185">Reference proteome</keyword>
<gene>
    <name evidence="5" type="ORF">AB1Y20_012008</name>
</gene>
<dbReference type="Pfam" id="PF13193">
    <property type="entry name" value="AMP-binding_C"/>
    <property type="match status" value="1"/>
</dbReference>
<name>A0AB34IQW5_PRYPA</name>
<dbReference type="Pfam" id="PF16177">
    <property type="entry name" value="ACAS_N"/>
    <property type="match status" value="1"/>
</dbReference>
<sequence length="662" mass="71661">MALLRQPSARLPALSRRWLPLRRGFQYSAEQYRALRHVDPLEFWLQEAKSGIDWFTPPHSPLDASRAPFYSWFPGGSLNTCYNALDRHLPERGAQTAIAYVSAVGGRSRDISYARLHHDVSRLAGAFAQLGVRAGDRVLLYMPMVPEAATAMLACARLGAVHSVVFGGFASGELAVRLADAAPTLVVASSCGLERGKVVPYWPMLREALRRASLAPAVMIHQRHEAPEARVPLAAVPRGSDFDEAIARAPPHDCVPLPASAPLYTLYTSGTTGRPKGILRDNTHAVPLQWSMRHFMRVGAGETYWSASDIGWVVGHSYIVYGPLLAGCTSVLYEGKPVGTPDAAAYWRVVEQRRVHAMFTAPTALRAIRSADPAAEGIRRHDLRSLRALFVAGERADPHTVNHFRRALGVPIVDNWWQTETGWPIAGIQLDEVGGKPGSTSLPLPGYDVRVLDETGAEAARGKLGSLAIRLPLPPGTMRTLYNSDARCRESYFDRFPGFYCAGDAGVLDEDGYIHVMERTDDVINCAGHRLSTGALEEVVAAHRSVAECAVVGVEDELKGQIPVCLVVLTAGCQTPAAQIAEELVAMVREEIGPVAAFKHAAAVAALPKTRSGKILRGLIQSIADGKPYRIPGTIEDEAPIDAVKSGLRSLGYPRLSDVEGA</sequence>
<organism evidence="5 6">
    <name type="scientific">Prymnesium parvum</name>
    <name type="common">Toxic golden alga</name>
    <dbReference type="NCBI Taxonomy" id="97485"/>
    <lineage>
        <taxon>Eukaryota</taxon>
        <taxon>Haptista</taxon>
        <taxon>Haptophyta</taxon>
        <taxon>Prymnesiophyceae</taxon>
        <taxon>Prymnesiales</taxon>
        <taxon>Prymnesiaceae</taxon>
        <taxon>Prymnesium</taxon>
    </lineage>
</organism>
<dbReference type="Gene3D" id="3.30.300.30">
    <property type="match status" value="1"/>
</dbReference>
<feature type="domain" description="AMP-binding enzyme C-terminal" evidence="3">
    <location>
        <begin position="536"/>
        <end position="614"/>
    </location>
</feature>
<dbReference type="InterPro" id="IPR000873">
    <property type="entry name" value="AMP-dep_synth/lig_dom"/>
</dbReference>
<dbReference type="Pfam" id="PF00501">
    <property type="entry name" value="AMP-binding"/>
    <property type="match status" value="1"/>
</dbReference>
<evidence type="ECO:0000256" key="1">
    <source>
        <dbReference type="ARBA" id="ARBA00006432"/>
    </source>
</evidence>
<dbReference type="Proteomes" id="UP001515480">
    <property type="component" value="Unassembled WGS sequence"/>
</dbReference>
<evidence type="ECO:0000259" key="4">
    <source>
        <dbReference type="Pfam" id="PF16177"/>
    </source>
</evidence>
<dbReference type="PANTHER" id="PTHR43347:SF3">
    <property type="entry name" value="ACYL-COA SYNTHETASE SHORT-CHAIN FAMILY MEMBER 3, MITOCHONDRIAL"/>
    <property type="match status" value="1"/>
</dbReference>
<evidence type="ECO:0000313" key="6">
    <source>
        <dbReference type="Proteomes" id="UP001515480"/>
    </source>
</evidence>
<evidence type="ECO:0000259" key="3">
    <source>
        <dbReference type="Pfam" id="PF13193"/>
    </source>
</evidence>
<evidence type="ECO:0000259" key="2">
    <source>
        <dbReference type="Pfam" id="PF00501"/>
    </source>
</evidence>
<feature type="domain" description="AMP-dependent synthetase/ligase" evidence="2">
    <location>
        <begin position="97"/>
        <end position="479"/>
    </location>
</feature>
<dbReference type="GO" id="GO:0050218">
    <property type="term" value="F:propionate-CoA ligase activity"/>
    <property type="evidence" value="ECO:0007669"/>
    <property type="project" value="TreeGrafter"/>
</dbReference>
<comment type="similarity">
    <text evidence="1">Belongs to the ATP-dependent AMP-binding enzyme family.</text>
</comment>
<dbReference type="FunFam" id="3.30.300.30:FF:000017">
    <property type="entry name" value="Acyl-CoA synthetase short-chain family member 3"/>
    <property type="match status" value="1"/>
</dbReference>
<comment type="caution">
    <text evidence="5">The sequence shown here is derived from an EMBL/GenBank/DDBJ whole genome shotgun (WGS) entry which is preliminary data.</text>
</comment>
<proteinExistence type="inferred from homology"/>
<dbReference type="InterPro" id="IPR045851">
    <property type="entry name" value="AMP-bd_C_sf"/>
</dbReference>
<dbReference type="PANTHER" id="PTHR43347">
    <property type="entry name" value="ACYL-COA SYNTHETASE"/>
    <property type="match status" value="1"/>
</dbReference>
<evidence type="ECO:0000313" key="5">
    <source>
        <dbReference type="EMBL" id="KAL1503528.1"/>
    </source>
</evidence>
<protein>
    <recommendedName>
        <fullName evidence="7">Propionate--CoA ligase</fullName>
    </recommendedName>
</protein>
<dbReference type="InterPro" id="IPR042099">
    <property type="entry name" value="ANL_N_sf"/>
</dbReference>
<dbReference type="SUPFAM" id="SSF56801">
    <property type="entry name" value="Acetyl-CoA synthetase-like"/>
    <property type="match status" value="1"/>
</dbReference>
<dbReference type="AlphaFoldDB" id="A0AB34IQW5"/>
<evidence type="ECO:0008006" key="7">
    <source>
        <dbReference type="Google" id="ProtNLM"/>
    </source>
</evidence>
<accession>A0AB34IQW5</accession>
<dbReference type="EMBL" id="JBGBPQ010000021">
    <property type="protein sequence ID" value="KAL1503528.1"/>
    <property type="molecule type" value="Genomic_DNA"/>
</dbReference>